<reference evidence="2" key="1">
    <citation type="journal article" date="2014" name="Genome Announc.">
        <title>De novo whole-genome sequence and genome annotation of Lichtheimia ramosa.</title>
        <authorList>
            <person name="Linde J."/>
            <person name="Schwartze V."/>
            <person name="Binder U."/>
            <person name="Lass-Florl C."/>
            <person name="Voigt K."/>
            <person name="Horn F."/>
        </authorList>
    </citation>
    <scope>NUCLEOTIDE SEQUENCE</scope>
    <source>
        <strain evidence="2">JMRC FSU:6197</strain>
    </source>
</reference>
<sequence length="516" mass="58998">MSDTSRLPDSNEALVADPRYLEVLHQYFTSETGTPSLARFAKFDTQTLIKASPDTEIKATWNKRFLTAAKKFNFKTISRDQPNWDDILEKVIQSRANHENPFDAAASGSSSSSTSTGKRSRSTTSSSKNDSCMLTPMAKTRFRQEYEKMSNERKWILRTNDDGGKVYVEDLMYELGDAYDYEHTVHSWILDLDDQCWEKVFTAEEMEKLKMTGCPHLPPIPQPAAHLLEKCEDALGDVDCNDDGKAINAIWKAITEDGFFNPSTEPDKEWIQLTLLDYLRLYRYNHVDNIMQQGSEMDYVMRFWCNLDKCLDDITLTLRDQTCLPTLIRTNKERKSFGVGPIDEQRRSVRPDTLVIKDGIHYALSECGKEDLGGIGKKEIIERKLHVPKILKDLFTHALQEGRQQETLARVLRVVAWTQNGPRMKMTVLDCPAGYVCRLLHTDEYKIPKRPAAIPAELFPLLKLALKTKEVVKASIDQIQAHIQNLRREPDLALSRKSDTLDLPATMTLTEKKPRC</sequence>
<dbReference type="EMBL" id="LK023385">
    <property type="protein sequence ID" value="CDS13901.1"/>
    <property type="molecule type" value="Genomic_DNA"/>
</dbReference>
<protein>
    <submittedName>
        <fullName evidence="2">Uncharacterized protein</fullName>
    </submittedName>
</protein>
<evidence type="ECO:0000313" key="2">
    <source>
        <dbReference type="EMBL" id="CDS13901.1"/>
    </source>
</evidence>
<proteinExistence type="predicted"/>
<feature type="region of interest" description="Disordered" evidence="1">
    <location>
        <begin position="100"/>
        <end position="132"/>
    </location>
</feature>
<organism evidence="2">
    <name type="scientific">Lichtheimia ramosa</name>
    <dbReference type="NCBI Taxonomy" id="688394"/>
    <lineage>
        <taxon>Eukaryota</taxon>
        <taxon>Fungi</taxon>
        <taxon>Fungi incertae sedis</taxon>
        <taxon>Mucoromycota</taxon>
        <taxon>Mucoromycotina</taxon>
        <taxon>Mucoromycetes</taxon>
        <taxon>Mucorales</taxon>
        <taxon>Lichtheimiaceae</taxon>
        <taxon>Lichtheimia</taxon>
    </lineage>
</organism>
<feature type="compositionally biased region" description="Low complexity" evidence="1">
    <location>
        <begin position="107"/>
        <end position="128"/>
    </location>
</feature>
<dbReference type="OrthoDB" id="2274220at2759"/>
<accession>A0A077X224</accession>
<dbReference type="AlphaFoldDB" id="A0A077X224"/>
<gene>
    <name evidence="2" type="ORF">LRAMOSA06074</name>
</gene>
<evidence type="ECO:0000256" key="1">
    <source>
        <dbReference type="SAM" id="MobiDB-lite"/>
    </source>
</evidence>
<name>A0A077X224_9FUNG</name>